<proteinExistence type="predicted"/>
<comment type="caution">
    <text evidence="3">The sequence shown here is derived from an EMBL/GenBank/DDBJ whole genome shotgun (WGS) entry which is preliminary data.</text>
</comment>
<dbReference type="InterPro" id="IPR038883">
    <property type="entry name" value="AN11006-like"/>
</dbReference>
<feature type="compositionally biased region" description="Basic residues" evidence="1">
    <location>
        <begin position="61"/>
        <end position="73"/>
    </location>
</feature>
<feature type="domain" description="DUF7730" evidence="2">
    <location>
        <begin position="95"/>
        <end position="225"/>
    </location>
</feature>
<evidence type="ECO:0000313" key="4">
    <source>
        <dbReference type="Proteomes" id="UP001174691"/>
    </source>
</evidence>
<evidence type="ECO:0000256" key="1">
    <source>
        <dbReference type="SAM" id="MobiDB-lite"/>
    </source>
</evidence>
<reference evidence="3" key="1">
    <citation type="submission" date="2022-07" db="EMBL/GenBank/DDBJ databases">
        <title>Fungi with potential for degradation of polypropylene.</title>
        <authorList>
            <person name="Gostincar C."/>
        </authorList>
    </citation>
    <scope>NUCLEOTIDE SEQUENCE</scope>
    <source>
        <strain evidence="3">EXF-13287</strain>
    </source>
</reference>
<dbReference type="PANTHER" id="PTHR42085">
    <property type="entry name" value="F-BOX DOMAIN-CONTAINING PROTEIN"/>
    <property type="match status" value="1"/>
</dbReference>
<organism evidence="3 4">
    <name type="scientific">Coniochaeta hoffmannii</name>
    <dbReference type="NCBI Taxonomy" id="91930"/>
    <lineage>
        <taxon>Eukaryota</taxon>
        <taxon>Fungi</taxon>
        <taxon>Dikarya</taxon>
        <taxon>Ascomycota</taxon>
        <taxon>Pezizomycotina</taxon>
        <taxon>Sordariomycetes</taxon>
        <taxon>Sordariomycetidae</taxon>
        <taxon>Coniochaetales</taxon>
        <taxon>Coniochaetaceae</taxon>
        <taxon>Coniochaeta</taxon>
    </lineage>
</organism>
<feature type="region of interest" description="Disordered" evidence="1">
    <location>
        <begin position="30"/>
        <end position="91"/>
    </location>
</feature>
<dbReference type="Proteomes" id="UP001174691">
    <property type="component" value="Unassembled WGS sequence"/>
</dbReference>
<sequence>MAPVISTPARYPKRKRATVTYVEPGQIEGLDLDEFVSDNKVDGDDVSDTENDDDDEEFGSQKKKQKKKARKPSSPKAAPTPPKKKAAPREKPFRFMALPPELRNQIYQLALTDPNGVHLRSVKGCFHNAVRHVSPESCMAGSHKVKFYHHAWLDPKLPFVAHYPAKLVPNLLATCKTVNAEATAIFWTQPFYVADLATMHAFLYRIGPATMTLMRDVTLIAWPRTQHCLGIPVFNLLRAATNLESLTVFDQIFAHSWRIPSGEAGDSDRAKYVAKKLYREIFPWIEAVMRKDGGGIERLEKVLRINEDNLKPPPPSIYAPPSPEPWTAERWVKCEEIMFQELARIVECDHK</sequence>
<dbReference type="InterPro" id="IPR056632">
    <property type="entry name" value="DUF7730"/>
</dbReference>
<accession>A0AA38VZV6</accession>
<dbReference type="Pfam" id="PF24864">
    <property type="entry name" value="DUF7730"/>
    <property type="match status" value="1"/>
</dbReference>
<dbReference type="PANTHER" id="PTHR42085:SF8">
    <property type="entry name" value="F-BOX DOMAIN-CONTAINING PROTEIN"/>
    <property type="match status" value="1"/>
</dbReference>
<protein>
    <recommendedName>
        <fullName evidence="2">DUF7730 domain-containing protein</fullName>
    </recommendedName>
</protein>
<evidence type="ECO:0000259" key="2">
    <source>
        <dbReference type="Pfam" id="PF24864"/>
    </source>
</evidence>
<evidence type="ECO:0000313" key="3">
    <source>
        <dbReference type="EMBL" id="KAJ9161299.1"/>
    </source>
</evidence>
<gene>
    <name evidence="3" type="ORF">NKR19_g2412</name>
</gene>
<dbReference type="EMBL" id="JANBVN010000024">
    <property type="protein sequence ID" value="KAJ9161299.1"/>
    <property type="molecule type" value="Genomic_DNA"/>
</dbReference>
<feature type="compositionally biased region" description="Acidic residues" evidence="1">
    <location>
        <begin position="44"/>
        <end position="58"/>
    </location>
</feature>
<name>A0AA38VZV6_9PEZI</name>
<dbReference type="AlphaFoldDB" id="A0AA38VZV6"/>
<keyword evidence="4" id="KW-1185">Reference proteome</keyword>